<evidence type="ECO:0000259" key="4">
    <source>
        <dbReference type="Pfam" id="PF13193"/>
    </source>
</evidence>
<organism evidence="5 6">
    <name type="scientific">Dichotomopilus funicola</name>
    <dbReference type="NCBI Taxonomy" id="1934379"/>
    <lineage>
        <taxon>Eukaryota</taxon>
        <taxon>Fungi</taxon>
        <taxon>Dikarya</taxon>
        <taxon>Ascomycota</taxon>
        <taxon>Pezizomycotina</taxon>
        <taxon>Sordariomycetes</taxon>
        <taxon>Sordariomycetidae</taxon>
        <taxon>Sordariales</taxon>
        <taxon>Chaetomiaceae</taxon>
        <taxon>Dichotomopilus</taxon>
    </lineage>
</organism>
<dbReference type="InterPro" id="IPR025110">
    <property type="entry name" value="AMP-bd_C"/>
</dbReference>
<protein>
    <submittedName>
        <fullName evidence="5">Uncharacterized protein</fullName>
    </submittedName>
</protein>
<dbReference type="RefSeq" id="XP_062641030.1">
    <property type="nucleotide sequence ID" value="XM_062782611.1"/>
</dbReference>
<reference evidence="5" key="1">
    <citation type="journal article" date="2023" name="Mol. Phylogenet. Evol.">
        <title>Genome-scale phylogeny and comparative genomics of the fungal order Sordariales.</title>
        <authorList>
            <person name="Hensen N."/>
            <person name="Bonometti L."/>
            <person name="Westerberg I."/>
            <person name="Brannstrom I.O."/>
            <person name="Guillou S."/>
            <person name="Cros-Aarteil S."/>
            <person name="Calhoun S."/>
            <person name="Haridas S."/>
            <person name="Kuo A."/>
            <person name="Mondo S."/>
            <person name="Pangilinan J."/>
            <person name="Riley R."/>
            <person name="LaButti K."/>
            <person name="Andreopoulos B."/>
            <person name="Lipzen A."/>
            <person name="Chen C."/>
            <person name="Yan M."/>
            <person name="Daum C."/>
            <person name="Ng V."/>
            <person name="Clum A."/>
            <person name="Steindorff A."/>
            <person name="Ohm R.A."/>
            <person name="Martin F."/>
            <person name="Silar P."/>
            <person name="Natvig D.O."/>
            <person name="Lalanne C."/>
            <person name="Gautier V."/>
            <person name="Ament-Velasquez S.L."/>
            <person name="Kruys A."/>
            <person name="Hutchinson M.I."/>
            <person name="Powell A.J."/>
            <person name="Barry K."/>
            <person name="Miller A.N."/>
            <person name="Grigoriev I.V."/>
            <person name="Debuchy R."/>
            <person name="Gladieux P."/>
            <person name="Hiltunen Thoren M."/>
            <person name="Johannesson H."/>
        </authorList>
    </citation>
    <scope>NUCLEOTIDE SEQUENCE</scope>
    <source>
        <strain evidence="5">CBS 141.50</strain>
    </source>
</reference>
<dbReference type="GeneID" id="87819224"/>
<dbReference type="PANTHER" id="PTHR24096">
    <property type="entry name" value="LONG-CHAIN-FATTY-ACID--COA LIGASE"/>
    <property type="match status" value="1"/>
</dbReference>
<gene>
    <name evidence="5" type="ORF">C8A04DRAFT_33811</name>
</gene>
<feature type="domain" description="AMP-binding enzyme C-terminal" evidence="4">
    <location>
        <begin position="460"/>
        <end position="540"/>
    </location>
</feature>
<dbReference type="InterPro" id="IPR042099">
    <property type="entry name" value="ANL_N_sf"/>
</dbReference>
<dbReference type="FunFam" id="3.30.300.30:FF:000007">
    <property type="entry name" value="4-coumarate--CoA ligase 2"/>
    <property type="match status" value="1"/>
</dbReference>
<dbReference type="CDD" id="cd05911">
    <property type="entry name" value="Firefly_Luc_like"/>
    <property type="match status" value="1"/>
</dbReference>
<keyword evidence="2" id="KW-0436">Ligase</keyword>
<comment type="caution">
    <text evidence="5">The sequence shown here is derived from an EMBL/GenBank/DDBJ whole genome shotgun (WGS) entry which is preliminary data.</text>
</comment>
<dbReference type="Pfam" id="PF00501">
    <property type="entry name" value="AMP-binding"/>
    <property type="match status" value="1"/>
</dbReference>
<dbReference type="PROSITE" id="PS00455">
    <property type="entry name" value="AMP_BINDING"/>
    <property type="match status" value="1"/>
</dbReference>
<dbReference type="InterPro" id="IPR045851">
    <property type="entry name" value="AMP-bd_C_sf"/>
</dbReference>
<dbReference type="GO" id="GO:0016405">
    <property type="term" value="F:CoA-ligase activity"/>
    <property type="evidence" value="ECO:0007669"/>
    <property type="project" value="TreeGrafter"/>
</dbReference>
<keyword evidence="6" id="KW-1185">Reference proteome</keyword>
<evidence type="ECO:0000313" key="5">
    <source>
        <dbReference type="EMBL" id="KAK4147659.1"/>
    </source>
</evidence>
<dbReference type="AlphaFoldDB" id="A0AAN6VA69"/>
<dbReference type="Pfam" id="PF13193">
    <property type="entry name" value="AMP-binding_C"/>
    <property type="match status" value="1"/>
</dbReference>
<dbReference type="InterPro" id="IPR000873">
    <property type="entry name" value="AMP-dep_synth/lig_dom"/>
</dbReference>
<accession>A0AAN6VA69</accession>
<dbReference type="PANTHER" id="PTHR24096:SF149">
    <property type="entry name" value="AMP-BINDING DOMAIN-CONTAINING PROTEIN-RELATED"/>
    <property type="match status" value="1"/>
</dbReference>
<proteinExistence type="inferred from homology"/>
<evidence type="ECO:0000259" key="3">
    <source>
        <dbReference type="Pfam" id="PF00501"/>
    </source>
</evidence>
<feature type="domain" description="AMP-dependent synthetase/ligase" evidence="3">
    <location>
        <begin position="32"/>
        <end position="409"/>
    </location>
</feature>
<dbReference type="Gene3D" id="3.40.50.12780">
    <property type="entry name" value="N-terminal domain of ligase-like"/>
    <property type="match status" value="1"/>
</dbReference>
<dbReference type="Proteomes" id="UP001302676">
    <property type="component" value="Unassembled WGS sequence"/>
</dbReference>
<dbReference type="EMBL" id="MU853555">
    <property type="protein sequence ID" value="KAK4147659.1"/>
    <property type="molecule type" value="Genomic_DNA"/>
</dbReference>
<dbReference type="SUPFAM" id="SSF56801">
    <property type="entry name" value="Acetyl-CoA synthetase-like"/>
    <property type="match status" value="1"/>
</dbReference>
<name>A0AAN6VA69_9PEZI</name>
<comment type="similarity">
    <text evidence="1">Belongs to the ATP-dependent AMP-binding enzyme family.</text>
</comment>
<reference evidence="5" key="2">
    <citation type="submission" date="2023-05" db="EMBL/GenBank/DDBJ databases">
        <authorList>
            <consortium name="Lawrence Berkeley National Laboratory"/>
            <person name="Steindorff A."/>
            <person name="Hensen N."/>
            <person name="Bonometti L."/>
            <person name="Westerberg I."/>
            <person name="Brannstrom I.O."/>
            <person name="Guillou S."/>
            <person name="Cros-Aarteil S."/>
            <person name="Calhoun S."/>
            <person name="Haridas S."/>
            <person name="Kuo A."/>
            <person name="Mondo S."/>
            <person name="Pangilinan J."/>
            <person name="Riley R."/>
            <person name="Labutti K."/>
            <person name="Andreopoulos B."/>
            <person name="Lipzen A."/>
            <person name="Chen C."/>
            <person name="Yanf M."/>
            <person name="Daum C."/>
            <person name="Ng V."/>
            <person name="Clum A."/>
            <person name="Ohm R."/>
            <person name="Martin F."/>
            <person name="Silar P."/>
            <person name="Natvig D."/>
            <person name="Lalanne C."/>
            <person name="Gautier V."/>
            <person name="Ament-Velasquez S.L."/>
            <person name="Kruys A."/>
            <person name="Hutchinson M.I."/>
            <person name="Powell A.J."/>
            <person name="Barry K."/>
            <person name="Miller A.N."/>
            <person name="Grigoriev I.V."/>
            <person name="Debuchy R."/>
            <person name="Gladieux P."/>
            <person name="Thoren M.H."/>
            <person name="Johannesson H."/>
        </authorList>
    </citation>
    <scope>NUCLEOTIDE SEQUENCE</scope>
    <source>
        <strain evidence="5">CBS 141.50</strain>
    </source>
</reference>
<sequence length="561" mass="61860">MPYQSTFPALDIPDNIDLWTLLFGPRHRDFPPTKEILTCAETGRSYTWADLRNKSIEVGRGLQDQWGWKQGDVLAFYTPNSIDTPILTLGALWAGGTVSPANPLYTVDELAFQLRDSGAKGLVTQPANLRTALSAAAKAGLPRDRIILLGTQPDPSDRARHFSALLRQHSKDRNYDNGKLPHPYRITPKNDLAFLVYSSGTTGLPKGVGLSHHNMVANILQASYTEGSQWRSHGGPTGDGDRQLGVLPFFHIYGLTCGVLMSIHEGWRLVVLERFDMLQALRTIERYRITFAYVPPPVVLAFSKHPAVDEYDLSSLKVLHSGAAPLTRELTEAVWGRLKVPVKQGFGLSETSAVVCCQVVDEWGKFMGSVGKLMPNMEARIVDEDGGDVGEGASGELWLKGPNVFSGYFKNPERTKEAFSSDGFFKTGDVFRRDKHGNFYCVDRLKELIKYNGYPVPPAELEGVLIGHTQVADACVIGVEDRAKATEVPRAYVVLRDGVEASEAKAIELADWVAGQVAPHKKLRGGIQFVEKVPKSPSGKVLRRVVREEAKREERGKGAKL</sequence>
<evidence type="ECO:0000256" key="1">
    <source>
        <dbReference type="ARBA" id="ARBA00006432"/>
    </source>
</evidence>
<evidence type="ECO:0000256" key="2">
    <source>
        <dbReference type="ARBA" id="ARBA00022598"/>
    </source>
</evidence>
<dbReference type="InterPro" id="IPR020845">
    <property type="entry name" value="AMP-binding_CS"/>
</dbReference>
<dbReference type="Gene3D" id="3.30.300.30">
    <property type="match status" value="1"/>
</dbReference>
<evidence type="ECO:0000313" key="6">
    <source>
        <dbReference type="Proteomes" id="UP001302676"/>
    </source>
</evidence>